<evidence type="ECO:0000256" key="3">
    <source>
        <dbReference type="ARBA" id="ARBA00022452"/>
    </source>
</evidence>
<evidence type="ECO:0000259" key="9">
    <source>
        <dbReference type="Pfam" id="PF07715"/>
    </source>
</evidence>
<dbReference type="NCBIfam" id="TIGR04057">
    <property type="entry name" value="SusC_RagA_signa"/>
    <property type="match status" value="1"/>
</dbReference>
<organism evidence="10 11">
    <name type="scientific">Leptobacterium flavescens</name>
    <dbReference type="NCBI Taxonomy" id="472055"/>
    <lineage>
        <taxon>Bacteria</taxon>
        <taxon>Pseudomonadati</taxon>
        <taxon>Bacteroidota</taxon>
        <taxon>Flavobacteriia</taxon>
        <taxon>Flavobacteriales</taxon>
        <taxon>Flavobacteriaceae</taxon>
        <taxon>Leptobacterium</taxon>
    </lineage>
</organism>
<evidence type="ECO:0000256" key="8">
    <source>
        <dbReference type="SAM" id="SignalP"/>
    </source>
</evidence>
<evidence type="ECO:0000256" key="1">
    <source>
        <dbReference type="ARBA" id="ARBA00004571"/>
    </source>
</evidence>
<evidence type="ECO:0000256" key="4">
    <source>
        <dbReference type="ARBA" id="ARBA00022692"/>
    </source>
</evidence>
<evidence type="ECO:0000256" key="7">
    <source>
        <dbReference type="PROSITE-ProRule" id="PRU01360"/>
    </source>
</evidence>
<keyword evidence="6 7" id="KW-0998">Cell outer membrane</keyword>
<dbReference type="EMBL" id="JAABOO010000003">
    <property type="protein sequence ID" value="NER14972.1"/>
    <property type="molecule type" value="Genomic_DNA"/>
</dbReference>
<dbReference type="Proteomes" id="UP000468581">
    <property type="component" value="Unassembled WGS sequence"/>
</dbReference>
<comment type="subcellular location">
    <subcellularLocation>
        <location evidence="1 7">Cell outer membrane</location>
        <topology evidence="1 7">Multi-pass membrane protein</topology>
    </subcellularLocation>
</comment>
<comment type="similarity">
    <text evidence="7">Belongs to the TonB-dependent receptor family.</text>
</comment>
<dbReference type="SUPFAM" id="SSF56935">
    <property type="entry name" value="Porins"/>
    <property type="match status" value="1"/>
</dbReference>
<keyword evidence="3 7" id="KW-1134">Transmembrane beta strand</keyword>
<keyword evidence="4 7" id="KW-0812">Transmembrane</keyword>
<dbReference type="Pfam" id="PF13715">
    <property type="entry name" value="CarbopepD_reg_2"/>
    <property type="match status" value="1"/>
</dbReference>
<dbReference type="InterPro" id="IPR039426">
    <property type="entry name" value="TonB-dep_rcpt-like"/>
</dbReference>
<dbReference type="InterPro" id="IPR023996">
    <property type="entry name" value="TonB-dep_OMP_SusC/RagA"/>
</dbReference>
<gene>
    <name evidence="10" type="ORF">GWK08_16060</name>
</gene>
<evidence type="ECO:0000313" key="11">
    <source>
        <dbReference type="Proteomes" id="UP000468581"/>
    </source>
</evidence>
<feature type="signal peptide" evidence="8">
    <location>
        <begin position="1"/>
        <end position="22"/>
    </location>
</feature>
<reference evidence="10 11" key="1">
    <citation type="submission" date="2020-01" db="EMBL/GenBank/DDBJ databases">
        <title>Leptobacterium flavescens.</title>
        <authorList>
            <person name="Wang G."/>
        </authorList>
    </citation>
    <scope>NUCLEOTIDE SEQUENCE [LARGE SCALE GENOMIC DNA]</scope>
    <source>
        <strain evidence="10 11">KCTC 22160</strain>
    </source>
</reference>
<protein>
    <submittedName>
        <fullName evidence="10">SusC/RagA family TonB-linked outer membrane protein</fullName>
    </submittedName>
</protein>
<dbReference type="InterPro" id="IPR023997">
    <property type="entry name" value="TonB-dep_OMP_SusC/RagA_CS"/>
</dbReference>
<dbReference type="RefSeq" id="WP_163608247.1">
    <property type="nucleotide sequence ID" value="NZ_JAABOO010000003.1"/>
</dbReference>
<dbReference type="SUPFAM" id="SSF49464">
    <property type="entry name" value="Carboxypeptidase regulatory domain-like"/>
    <property type="match status" value="1"/>
</dbReference>
<accession>A0A6P0UR11</accession>
<sequence>MRSKFTWMLTLCLAFVFQFSFAQEKTVTGTVTDQDGLPLPGASIVVKGTSRGQQTDFDGNYSIRVSVGEILVYSYVGQKTVERTVGSANVINVQLDQDAQALEEVVVQGYRNATKERSSIASTTISAEKIELRPNASFAQTLSGQIPGLNITTNTGQPGGNSTINLRGITSINGNSEPLFIIDGAPVDEDNFRSLNPNEIASVSVLKDAGATAIYGNRGANGVIIVKTKKGSFNSGLKINYQGQVSFSELQDNDYDLTNAQEQLELERTLSRGVGNGLTDAEIAAFTTTRWEEVFFRTGISQNHTLSLSNGGDNVTSFTSFGYSDTEGILVQSSLKRFNVRSNITGKSNNDRFNYSTNLSLNYSESDEPNNIGGGAINRNLVLGAYQSVPYISPDEYTNGAALLSPLLFRNTPLFLLDIIETFTREEAEVRIIASANASYKITDDITASITASGDYTDEHLTRAEGPESFNALLFAQTGNNTPGFQDQNTTRTFSFNAVTSLNWNKTFGKHTVDASVFTEYFRAYLRTFGFFQRGLNPATFSPGDGAGFVADNAANDFFIDTARAQRRNAGLFSYFGQVDYDYDSKYGFTGTIRRDASYRFAASNRWGTFYSVAGRWNIHNEPFMEGSIFNLLKLRASYGETGNQRIVDAGAGALAFFAAPDLTENFFATGNGYGGANSLFLSQIGNNSLRWETVKQANVGIDFEVFDRRLRGSIDGYIRTTEDLFQDSPVSAITSQNVLRANVGSLENSGIDLTLNYDLIRGGAEGFNLSLNLVGNYNKSEIIDLPGGVESIRNANNNDLQLRVGGPINEVTVYRFIGVNPDNGNLLFLDANGNETENPTDNDRINTGKNIVPDYQGSFGFNADYKGFFLTTQFNYVIGVDRFDFDLRGFQNPNNIGQFRATRDLFRAWQNPGDITDIPSLTVTNRVLGNDSDRDLYSSDYLRLRFASFGYNFPAKFLENTGLTSFRAFVNGENLFTVTDWRGFDAEASFSGSRQFPTPRIFSVGVEFGF</sequence>
<keyword evidence="2 7" id="KW-0813">Transport</keyword>
<dbReference type="InterPro" id="IPR008969">
    <property type="entry name" value="CarboxyPept-like_regulatory"/>
</dbReference>
<dbReference type="Gene3D" id="2.40.170.20">
    <property type="entry name" value="TonB-dependent receptor, beta-barrel domain"/>
    <property type="match status" value="1"/>
</dbReference>
<dbReference type="InterPro" id="IPR037066">
    <property type="entry name" value="Plug_dom_sf"/>
</dbReference>
<proteinExistence type="inferred from homology"/>
<dbReference type="GO" id="GO:0009279">
    <property type="term" value="C:cell outer membrane"/>
    <property type="evidence" value="ECO:0007669"/>
    <property type="project" value="UniProtKB-SubCell"/>
</dbReference>
<evidence type="ECO:0000313" key="10">
    <source>
        <dbReference type="EMBL" id="NER14972.1"/>
    </source>
</evidence>
<dbReference type="Gene3D" id="2.60.40.1120">
    <property type="entry name" value="Carboxypeptidase-like, regulatory domain"/>
    <property type="match status" value="1"/>
</dbReference>
<dbReference type="Gene3D" id="2.170.130.10">
    <property type="entry name" value="TonB-dependent receptor, plug domain"/>
    <property type="match status" value="1"/>
</dbReference>
<keyword evidence="11" id="KW-1185">Reference proteome</keyword>
<keyword evidence="8" id="KW-0732">Signal</keyword>
<dbReference type="Pfam" id="PF07715">
    <property type="entry name" value="Plug"/>
    <property type="match status" value="1"/>
</dbReference>
<comment type="caution">
    <text evidence="10">The sequence shown here is derived from an EMBL/GenBank/DDBJ whole genome shotgun (WGS) entry which is preliminary data.</text>
</comment>
<dbReference type="AlphaFoldDB" id="A0A6P0UR11"/>
<dbReference type="PROSITE" id="PS52016">
    <property type="entry name" value="TONB_DEPENDENT_REC_3"/>
    <property type="match status" value="1"/>
</dbReference>
<dbReference type="InterPro" id="IPR036942">
    <property type="entry name" value="Beta-barrel_TonB_sf"/>
</dbReference>
<evidence type="ECO:0000256" key="6">
    <source>
        <dbReference type="ARBA" id="ARBA00023237"/>
    </source>
</evidence>
<feature type="domain" description="TonB-dependent receptor plug" evidence="9">
    <location>
        <begin position="116"/>
        <end position="223"/>
    </location>
</feature>
<dbReference type="InterPro" id="IPR012910">
    <property type="entry name" value="Plug_dom"/>
</dbReference>
<dbReference type="NCBIfam" id="TIGR04056">
    <property type="entry name" value="OMP_RagA_SusC"/>
    <property type="match status" value="1"/>
</dbReference>
<name>A0A6P0UR11_9FLAO</name>
<keyword evidence="5 7" id="KW-0472">Membrane</keyword>
<evidence type="ECO:0000256" key="2">
    <source>
        <dbReference type="ARBA" id="ARBA00022448"/>
    </source>
</evidence>
<evidence type="ECO:0000256" key="5">
    <source>
        <dbReference type="ARBA" id="ARBA00023136"/>
    </source>
</evidence>
<feature type="chain" id="PRO_5027069392" evidence="8">
    <location>
        <begin position="23"/>
        <end position="1011"/>
    </location>
</feature>